<evidence type="ECO:0000256" key="2">
    <source>
        <dbReference type="ARBA" id="ARBA00022692"/>
    </source>
</evidence>
<dbReference type="GO" id="GO:0043190">
    <property type="term" value="C:ATP-binding cassette (ABC) transporter complex"/>
    <property type="evidence" value="ECO:0007669"/>
    <property type="project" value="InterPro"/>
</dbReference>
<dbReference type="PROSITE" id="PS51012">
    <property type="entry name" value="ABC_TM2"/>
    <property type="match status" value="1"/>
</dbReference>
<accession>A0A1M5SQY5</accession>
<evidence type="ECO:0000256" key="4">
    <source>
        <dbReference type="ARBA" id="ARBA00023136"/>
    </source>
</evidence>
<reference evidence="8" key="1">
    <citation type="submission" date="2016-11" db="EMBL/GenBank/DDBJ databases">
        <authorList>
            <person name="Varghese N."/>
            <person name="Submissions S."/>
        </authorList>
    </citation>
    <scope>NUCLEOTIDE SEQUENCE [LARGE SCALE GENOMIC DNA]</scope>
    <source>
        <strain evidence="8">DSM 15285</strain>
    </source>
</reference>
<dbReference type="PRINTS" id="PR00164">
    <property type="entry name" value="ABC2TRNSPORT"/>
</dbReference>
<comment type="subcellular location">
    <subcellularLocation>
        <location evidence="5">Cell membrane</location>
        <topology evidence="5">Multi-pass membrane protein</topology>
    </subcellularLocation>
    <subcellularLocation>
        <location evidence="1">Membrane</location>
        <topology evidence="1">Multi-pass membrane protein</topology>
    </subcellularLocation>
</comment>
<keyword evidence="5" id="KW-0813">Transport</keyword>
<dbReference type="GO" id="GO:0140359">
    <property type="term" value="F:ABC-type transporter activity"/>
    <property type="evidence" value="ECO:0007669"/>
    <property type="project" value="InterPro"/>
</dbReference>
<dbReference type="EMBL" id="FQXH01000022">
    <property type="protein sequence ID" value="SHH40383.1"/>
    <property type="molecule type" value="Genomic_DNA"/>
</dbReference>
<feature type="transmembrane region" description="Helical" evidence="5">
    <location>
        <begin position="21"/>
        <end position="40"/>
    </location>
</feature>
<dbReference type="AlphaFoldDB" id="A0A1M5SQY5"/>
<sequence>MEVGTILWREFIFFKRKAFKITAGAIMSPLLYLIAFGWGLGDGVVVEGHSYIYFIIPGIIALSTMNTSFNAVAIRITVAKLHEKSFEYYMTAPVKMYLLTLGYILAGALRGLYAGFIILAVSCVFGVYIHFNIAFILVCFLNSMLFAAFGYTAAMIIDNHYDMNRFATFVITPMTFLCGTFFSLNKMPITVKKIIMLLPLTHVTQSLREIALADKVNYVSILVLIIYFVILFAMGVYVSYKEIK</sequence>
<comment type="similarity">
    <text evidence="5">Belongs to the ABC-2 integral membrane protein family.</text>
</comment>
<evidence type="ECO:0000256" key="3">
    <source>
        <dbReference type="ARBA" id="ARBA00022989"/>
    </source>
</evidence>
<dbReference type="RefSeq" id="WP_072725778.1">
    <property type="nucleotide sequence ID" value="NZ_FQXH01000022.1"/>
</dbReference>
<feature type="domain" description="ABC transmembrane type-2" evidence="6">
    <location>
        <begin position="20"/>
        <end position="242"/>
    </location>
</feature>
<proteinExistence type="inferred from homology"/>
<feature type="transmembrane region" description="Helical" evidence="5">
    <location>
        <begin position="52"/>
        <end position="76"/>
    </location>
</feature>
<evidence type="ECO:0000313" key="8">
    <source>
        <dbReference type="Proteomes" id="UP000242520"/>
    </source>
</evidence>
<feature type="transmembrane region" description="Helical" evidence="5">
    <location>
        <begin position="218"/>
        <end position="240"/>
    </location>
</feature>
<dbReference type="InterPro" id="IPR047817">
    <property type="entry name" value="ABC2_TM_bact-type"/>
</dbReference>
<dbReference type="PANTHER" id="PTHR43332">
    <property type="entry name" value="INNER MEMBRANE TRANSPORT PERMEASE YADH-RELATED"/>
    <property type="match status" value="1"/>
</dbReference>
<name>A0A1M5SQY5_9FIRM</name>
<keyword evidence="4 5" id="KW-0472">Membrane</keyword>
<evidence type="ECO:0000256" key="1">
    <source>
        <dbReference type="ARBA" id="ARBA00004141"/>
    </source>
</evidence>
<dbReference type="OrthoDB" id="111284at2"/>
<keyword evidence="3 5" id="KW-1133">Transmembrane helix</keyword>
<gene>
    <name evidence="7" type="ORF">SAMN02744040_01851</name>
</gene>
<evidence type="ECO:0000259" key="6">
    <source>
        <dbReference type="PROSITE" id="PS51012"/>
    </source>
</evidence>
<dbReference type="PANTHER" id="PTHR43332:SF2">
    <property type="entry name" value="INNER MEMBRANE TRANSPORT PERMEASE YADH"/>
    <property type="match status" value="1"/>
</dbReference>
<keyword evidence="8" id="KW-1185">Reference proteome</keyword>
<dbReference type="InterPro" id="IPR000412">
    <property type="entry name" value="ABC_2_transport"/>
</dbReference>
<organism evidence="7 8">
    <name type="scientific">Tepidibacter thalassicus DSM 15285</name>
    <dbReference type="NCBI Taxonomy" id="1123350"/>
    <lineage>
        <taxon>Bacteria</taxon>
        <taxon>Bacillati</taxon>
        <taxon>Bacillota</taxon>
        <taxon>Clostridia</taxon>
        <taxon>Peptostreptococcales</taxon>
        <taxon>Peptostreptococcaceae</taxon>
        <taxon>Tepidibacter</taxon>
    </lineage>
</organism>
<keyword evidence="2 5" id="KW-0812">Transmembrane</keyword>
<dbReference type="InterPro" id="IPR052522">
    <property type="entry name" value="ABC-2_transport_permease"/>
</dbReference>
<feature type="transmembrane region" description="Helical" evidence="5">
    <location>
        <begin position="97"/>
        <end position="127"/>
    </location>
</feature>
<evidence type="ECO:0000313" key="7">
    <source>
        <dbReference type="EMBL" id="SHH40383.1"/>
    </source>
</evidence>
<dbReference type="STRING" id="1123350.SAMN02744040_01851"/>
<dbReference type="InterPro" id="IPR013525">
    <property type="entry name" value="ABC2_TM"/>
</dbReference>
<evidence type="ECO:0000256" key="5">
    <source>
        <dbReference type="RuleBase" id="RU361157"/>
    </source>
</evidence>
<feature type="transmembrane region" description="Helical" evidence="5">
    <location>
        <begin position="166"/>
        <end position="184"/>
    </location>
</feature>
<dbReference type="Proteomes" id="UP000242520">
    <property type="component" value="Unassembled WGS sequence"/>
</dbReference>
<dbReference type="PIRSF" id="PIRSF006648">
    <property type="entry name" value="DrrB"/>
    <property type="match status" value="1"/>
</dbReference>
<protein>
    <recommendedName>
        <fullName evidence="5">Transport permease protein</fullName>
    </recommendedName>
</protein>
<keyword evidence="5" id="KW-1003">Cell membrane</keyword>
<feature type="transmembrane region" description="Helical" evidence="5">
    <location>
        <begin position="133"/>
        <end position="154"/>
    </location>
</feature>
<dbReference type="Pfam" id="PF01061">
    <property type="entry name" value="ABC2_membrane"/>
    <property type="match status" value="1"/>
</dbReference>